<reference evidence="3" key="2">
    <citation type="journal article" date="2014" name="ISME J.">
        <title>Microbial stratification in low pH oxic and suboxic macroscopic growths along an acid mine drainage.</title>
        <authorList>
            <person name="Mendez-Garcia C."/>
            <person name="Mesa V."/>
            <person name="Sprenger R.R."/>
            <person name="Richter M."/>
            <person name="Diez M.S."/>
            <person name="Solano J."/>
            <person name="Bargiela R."/>
            <person name="Golyshina O.V."/>
            <person name="Manteca A."/>
            <person name="Ramos J.L."/>
            <person name="Gallego J.R."/>
            <person name="Llorente I."/>
            <person name="Martins Dos Santos V.A."/>
            <person name="Jensen O.N."/>
            <person name="Pelaez A.I."/>
            <person name="Sanchez J."/>
            <person name="Ferrer M."/>
        </authorList>
    </citation>
    <scope>NUCLEOTIDE SEQUENCE</scope>
</reference>
<dbReference type="GO" id="GO:0005737">
    <property type="term" value="C:cytoplasm"/>
    <property type="evidence" value="ECO:0007669"/>
    <property type="project" value="TreeGrafter"/>
</dbReference>
<feature type="domain" description="BPL/LPL catalytic" evidence="2">
    <location>
        <begin position="30"/>
        <end position="124"/>
    </location>
</feature>
<dbReference type="InterPro" id="IPR004143">
    <property type="entry name" value="BPL_LPL_catalytic"/>
</dbReference>
<reference evidence="3" key="1">
    <citation type="submission" date="2013-08" db="EMBL/GenBank/DDBJ databases">
        <authorList>
            <person name="Mendez C."/>
            <person name="Richter M."/>
            <person name="Ferrer M."/>
            <person name="Sanchez J."/>
        </authorList>
    </citation>
    <scope>NUCLEOTIDE SEQUENCE</scope>
</reference>
<evidence type="ECO:0000256" key="1">
    <source>
        <dbReference type="ARBA" id="ARBA00022598"/>
    </source>
</evidence>
<dbReference type="GO" id="GO:0004077">
    <property type="term" value="F:biotin--[biotin carboxyl-carrier protein] ligase activity"/>
    <property type="evidence" value="ECO:0007669"/>
    <property type="project" value="InterPro"/>
</dbReference>
<dbReference type="InterPro" id="IPR045864">
    <property type="entry name" value="aa-tRNA-synth_II/BPL/LPL"/>
</dbReference>
<dbReference type="SUPFAM" id="SSF55681">
    <property type="entry name" value="Class II aaRS and biotin synthetases"/>
    <property type="match status" value="1"/>
</dbReference>
<organism evidence="3">
    <name type="scientific">mine drainage metagenome</name>
    <dbReference type="NCBI Taxonomy" id="410659"/>
    <lineage>
        <taxon>unclassified sequences</taxon>
        <taxon>metagenomes</taxon>
        <taxon>ecological metagenomes</taxon>
    </lineage>
</organism>
<dbReference type="InterPro" id="IPR004408">
    <property type="entry name" value="Biotin_CoA_COase_ligase"/>
</dbReference>
<dbReference type="NCBIfam" id="TIGR00121">
    <property type="entry name" value="birA_ligase"/>
    <property type="match status" value="1"/>
</dbReference>
<evidence type="ECO:0000313" key="3">
    <source>
        <dbReference type="EMBL" id="EQD73264.1"/>
    </source>
</evidence>
<dbReference type="Gene3D" id="3.30.930.10">
    <property type="entry name" value="Bira Bifunctional Protein, Domain 2"/>
    <property type="match status" value="1"/>
</dbReference>
<accession>T1CVR6</accession>
<name>T1CVR6_9ZZZZ</name>
<comment type="caution">
    <text evidence="3">The sequence shown here is derived from an EMBL/GenBank/DDBJ whole genome shotgun (WGS) entry which is preliminary data.</text>
</comment>
<protein>
    <submittedName>
        <fullName evidence="3">Biotin--acetyl-CoA-carboxylase ligase</fullName>
    </submittedName>
</protein>
<dbReference type="CDD" id="cd16442">
    <property type="entry name" value="BPL"/>
    <property type="match status" value="1"/>
</dbReference>
<dbReference type="AlphaFoldDB" id="T1CVR6"/>
<gene>
    <name evidence="3" type="ORF">B1A_05037</name>
</gene>
<dbReference type="PANTHER" id="PTHR12835">
    <property type="entry name" value="BIOTIN PROTEIN LIGASE"/>
    <property type="match status" value="1"/>
</dbReference>
<sequence>MTVMHTLFLNQVDSTNLEARRRWLTACKLHLSPAPFVVVAAQQSAGMGRSGRTWQSPAGGLWLSVGWPLRKSAETCAAAPLAVGLAAAEALQECCGLHCAIKWPNDLLVNEKKLRGFYANVNSAATHQ</sequence>
<dbReference type="Pfam" id="PF03099">
    <property type="entry name" value="BPL_LplA_LipB"/>
    <property type="match status" value="1"/>
</dbReference>
<evidence type="ECO:0000259" key="2">
    <source>
        <dbReference type="Pfam" id="PF03099"/>
    </source>
</evidence>
<proteinExistence type="predicted"/>
<dbReference type="PANTHER" id="PTHR12835:SF5">
    <property type="entry name" value="BIOTIN--PROTEIN LIGASE"/>
    <property type="match status" value="1"/>
</dbReference>
<dbReference type="EMBL" id="AUZX01003676">
    <property type="protein sequence ID" value="EQD73264.1"/>
    <property type="molecule type" value="Genomic_DNA"/>
</dbReference>
<keyword evidence="1 3" id="KW-0436">Ligase</keyword>